<accession>A0A2N6TEM5</accession>
<evidence type="ECO:0000256" key="2">
    <source>
        <dbReference type="ARBA" id="ARBA00022649"/>
    </source>
</evidence>
<dbReference type="Proteomes" id="UP000235733">
    <property type="component" value="Unassembled WGS sequence"/>
</dbReference>
<dbReference type="PANTHER" id="PTHR35601:SF1">
    <property type="entry name" value="TOXIN RELE"/>
    <property type="match status" value="1"/>
</dbReference>
<comment type="similarity">
    <text evidence="1">Belongs to the RelE toxin family.</text>
</comment>
<organism evidence="3 4">
    <name type="scientific">Fusobacterium nucleatum</name>
    <dbReference type="NCBI Taxonomy" id="851"/>
    <lineage>
        <taxon>Bacteria</taxon>
        <taxon>Fusobacteriati</taxon>
        <taxon>Fusobacteriota</taxon>
        <taxon>Fusobacteriia</taxon>
        <taxon>Fusobacteriales</taxon>
        <taxon>Fusobacteriaceae</taxon>
        <taxon>Fusobacterium</taxon>
    </lineage>
</organism>
<dbReference type="SUPFAM" id="SSF143011">
    <property type="entry name" value="RelE-like"/>
    <property type="match status" value="1"/>
</dbReference>
<name>A0A2N6TEM5_FUSNU</name>
<dbReference type="InterPro" id="IPR007712">
    <property type="entry name" value="RelE/ParE_toxin"/>
</dbReference>
<dbReference type="Pfam" id="PF05016">
    <property type="entry name" value="ParE_toxin"/>
    <property type="match status" value="1"/>
</dbReference>
<protein>
    <submittedName>
        <fullName evidence="3">Type II toxin-antitoxin system RelE/ParE family toxin</fullName>
    </submittedName>
</protein>
<dbReference type="InterPro" id="IPR035093">
    <property type="entry name" value="RelE/ParE_toxin_dom_sf"/>
</dbReference>
<evidence type="ECO:0000313" key="3">
    <source>
        <dbReference type="EMBL" id="PMC67754.1"/>
    </source>
</evidence>
<keyword evidence="2" id="KW-1277">Toxin-antitoxin system</keyword>
<dbReference type="EMBL" id="PNHC01000016">
    <property type="protein sequence ID" value="PMC67754.1"/>
    <property type="molecule type" value="Genomic_DNA"/>
</dbReference>
<proteinExistence type="inferred from homology"/>
<reference evidence="3 4" key="1">
    <citation type="submission" date="2017-09" db="EMBL/GenBank/DDBJ databases">
        <title>Bacterial strain isolated from the female urinary microbiota.</title>
        <authorList>
            <person name="Thomas-White K."/>
            <person name="Kumar N."/>
            <person name="Forster S."/>
            <person name="Putonti C."/>
            <person name="Lawley T."/>
            <person name="Wolfe A.J."/>
        </authorList>
    </citation>
    <scope>NUCLEOTIDE SEQUENCE [LARGE SCALE GENOMIC DNA]</scope>
    <source>
        <strain evidence="3 4">UMB0249</strain>
    </source>
</reference>
<comment type="caution">
    <text evidence="3">The sequence shown here is derived from an EMBL/GenBank/DDBJ whole genome shotgun (WGS) entry which is preliminary data.</text>
</comment>
<dbReference type="Gene3D" id="3.30.2310.20">
    <property type="entry name" value="RelE-like"/>
    <property type="match status" value="1"/>
</dbReference>
<gene>
    <name evidence="3" type="ORF">CJ209_11805</name>
</gene>
<dbReference type="PANTHER" id="PTHR35601">
    <property type="entry name" value="TOXIN RELE"/>
    <property type="match status" value="1"/>
</dbReference>
<dbReference type="RefSeq" id="WP_008694121.1">
    <property type="nucleotide sequence ID" value="NZ_PNHC01000016.1"/>
</dbReference>
<evidence type="ECO:0000313" key="4">
    <source>
        <dbReference type="Proteomes" id="UP000235733"/>
    </source>
</evidence>
<dbReference type="AlphaFoldDB" id="A0A2N6TEM5"/>
<evidence type="ECO:0000256" key="1">
    <source>
        <dbReference type="ARBA" id="ARBA00006226"/>
    </source>
</evidence>
<sequence length="95" mass="11347">MKHYKVEKTEEFKKEFKKLDNSVQILVLKFIKKLEESENPKSYGKSLSGGLSGKYRFRINNYRLLTIIKEDKMIIYALKIGHRSKVYDIQKIQFD</sequence>
<dbReference type="NCBIfam" id="TIGR02385">
    <property type="entry name" value="RelE_StbE"/>
    <property type="match status" value="1"/>
</dbReference>